<feature type="region of interest" description="Disordered" evidence="1">
    <location>
        <begin position="15"/>
        <end position="66"/>
    </location>
</feature>
<evidence type="ECO:0000313" key="2">
    <source>
        <dbReference type="EMBL" id="KAJ1126007.1"/>
    </source>
</evidence>
<dbReference type="Proteomes" id="UP001066276">
    <property type="component" value="Chromosome 7"/>
</dbReference>
<feature type="compositionally biased region" description="Basic and acidic residues" evidence="1">
    <location>
        <begin position="15"/>
        <end position="60"/>
    </location>
</feature>
<gene>
    <name evidence="2" type="ORF">NDU88_004420</name>
</gene>
<accession>A0AAV7PEZ4</accession>
<comment type="caution">
    <text evidence="2">The sequence shown here is derived from an EMBL/GenBank/DDBJ whole genome shotgun (WGS) entry which is preliminary data.</text>
</comment>
<sequence>MTRYDDVFFRKWMHEGRAKEESREETLRDLVKEESRGEMPRDLARGPEEIQGHSPDETRVDGQASG</sequence>
<reference evidence="2" key="1">
    <citation type="journal article" date="2022" name="bioRxiv">
        <title>Sequencing and chromosome-scale assembly of the giantPleurodeles waltlgenome.</title>
        <authorList>
            <person name="Brown T."/>
            <person name="Elewa A."/>
            <person name="Iarovenko S."/>
            <person name="Subramanian E."/>
            <person name="Araus A.J."/>
            <person name="Petzold A."/>
            <person name="Susuki M."/>
            <person name="Suzuki K.-i.T."/>
            <person name="Hayashi T."/>
            <person name="Toyoda A."/>
            <person name="Oliveira C."/>
            <person name="Osipova E."/>
            <person name="Leigh N.D."/>
            <person name="Simon A."/>
            <person name="Yun M.H."/>
        </authorList>
    </citation>
    <scope>NUCLEOTIDE SEQUENCE</scope>
    <source>
        <strain evidence="2">20211129_DDA</strain>
        <tissue evidence="2">Liver</tissue>
    </source>
</reference>
<name>A0AAV7PEZ4_PLEWA</name>
<evidence type="ECO:0000313" key="3">
    <source>
        <dbReference type="Proteomes" id="UP001066276"/>
    </source>
</evidence>
<dbReference type="EMBL" id="JANPWB010000011">
    <property type="protein sequence ID" value="KAJ1126007.1"/>
    <property type="molecule type" value="Genomic_DNA"/>
</dbReference>
<evidence type="ECO:0000256" key="1">
    <source>
        <dbReference type="SAM" id="MobiDB-lite"/>
    </source>
</evidence>
<protein>
    <submittedName>
        <fullName evidence="2">Uncharacterized protein</fullName>
    </submittedName>
</protein>
<dbReference type="AlphaFoldDB" id="A0AAV7PEZ4"/>
<proteinExistence type="predicted"/>
<keyword evidence="3" id="KW-1185">Reference proteome</keyword>
<organism evidence="2 3">
    <name type="scientific">Pleurodeles waltl</name>
    <name type="common">Iberian ribbed newt</name>
    <dbReference type="NCBI Taxonomy" id="8319"/>
    <lineage>
        <taxon>Eukaryota</taxon>
        <taxon>Metazoa</taxon>
        <taxon>Chordata</taxon>
        <taxon>Craniata</taxon>
        <taxon>Vertebrata</taxon>
        <taxon>Euteleostomi</taxon>
        <taxon>Amphibia</taxon>
        <taxon>Batrachia</taxon>
        <taxon>Caudata</taxon>
        <taxon>Salamandroidea</taxon>
        <taxon>Salamandridae</taxon>
        <taxon>Pleurodelinae</taxon>
        <taxon>Pleurodeles</taxon>
    </lineage>
</organism>